<feature type="transmembrane region" description="Helical" evidence="6">
    <location>
        <begin position="72"/>
        <end position="89"/>
    </location>
</feature>
<keyword evidence="4 6" id="KW-1133">Transmembrane helix</keyword>
<dbReference type="GO" id="GO:0005886">
    <property type="term" value="C:plasma membrane"/>
    <property type="evidence" value="ECO:0007669"/>
    <property type="project" value="UniProtKB-SubCell"/>
</dbReference>
<evidence type="ECO:0000256" key="5">
    <source>
        <dbReference type="ARBA" id="ARBA00023136"/>
    </source>
</evidence>
<organism evidence="8 9">
    <name type="scientific">Candidatus Woykebacteria bacterium RBG_16_44_10</name>
    <dbReference type="NCBI Taxonomy" id="1802597"/>
    <lineage>
        <taxon>Bacteria</taxon>
        <taxon>Candidatus Woykeibacteriota</taxon>
    </lineage>
</organism>
<evidence type="ECO:0000256" key="1">
    <source>
        <dbReference type="ARBA" id="ARBA00004651"/>
    </source>
</evidence>
<name>A0A1G1WEZ1_9BACT</name>
<protein>
    <recommendedName>
        <fullName evidence="7">Major facilitator superfamily (MFS) profile domain-containing protein</fullName>
    </recommendedName>
</protein>
<dbReference type="EMBL" id="MHCT01000011">
    <property type="protein sequence ID" value="OGY26269.1"/>
    <property type="molecule type" value="Genomic_DNA"/>
</dbReference>
<dbReference type="Pfam" id="PF07690">
    <property type="entry name" value="MFS_1"/>
    <property type="match status" value="1"/>
</dbReference>
<feature type="transmembrane region" description="Helical" evidence="6">
    <location>
        <begin position="101"/>
        <end position="122"/>
    </location>
</feature>
<comment type="subcellular location">
    <subcellularLocation>
        <location evidence="1">Cell membrane</location>
        <topology evidence="1">Multi-pass membrane protein</topology>
    </subcellularLocation>
</comment>
<evidence type="ECO:0000256" key="4">
    <source>
        <dbReference type="ARBA" id="ARBA00022989"/>
    </source>
</evidence>
<feature type="transmembrane region" description="Helical" evidence="6">
    <location>
        <begin position="7"/>
        <end position="24"/>
    </location>
</feature>
<feature type="transmembrane region" description="Helical" evidence="6">
    <location>
        <begin position="357"/>
        <end position="378"/>
    </location>
</feature>
<feature type="transmembrane region" description="Helical" evidence="6">
    <location>
        <begin position="161"/>
        <end position="183"/>
    </location>
</feature>
<feature type="transmembrane region" description="Helical" evidence="6">
    <location>
        <begin position="323"/>
        <end position="351"/>
    </location>
</feature>
<feature type="transmembrane region" description="Helical" evidence="6">
    <location>
        <begin position="269"/>
        <end position="287"/>
    </location>
</feature>
<feature type="transmembrane region" description="Helical" evidence="6">
    <location>
        <begin position="36"/>
        <end position="60"/>
    </location>
</feature>
<evidence type="ECO:0000256" key="6">
    <source>
        <dbReference type="SAM" id="Phobius"/>
    </source>
</evidence>
<dbReference type="SUPFAM" id="SSF103473">
    <property type="entry name" value="MFS general substrate transporter"/>
    <property type="match status" value="1"/>
</dbReference>
<feature type="transmembrane region" description="Helical" evidence="6">
    <location>
        <begin position="208"/>
        <end position="231"/>
    </location>
</feature>
<dbReference type="PANTHER" id="PTHR43124">
    <property type="entry name" value="PURINE EFFLUX PUMP PBUE"/>
    <property type="match status" value="1"/>
</dbReference>
<dbReference type="Gene3D" id="1.20.1250.20">
    <property type="entry name" value="MFS general substrate transporter like domains"/>
    <property type="match status" value="1"/>
</dbReference>
<dbReference type="STRING" id="1802597.A2Z24_02005"/>
<dbReference type="InterPro" id="IPR020846">
    <property type="entry name" value="MFS_dom"/>
</dbReference>
<feature type="transmembrane region" description="Helical" evidence="6">
    <location>
        <begin position="243"/>
        <end position="262"/>
    </location>
</feature>
<dbReference type="Proteomes" id="UP000177588">
    <property type="component" value="Unassembled WGS sequence"/>
</dbReference>
<evidence type="ECO:0000256" key="2">
    <source>
        <dbReference type="ARBA" id="ARBA00022475"/>
    </source>
</evidence>
<dbReference type="PANTHER" id="PTHR43124:SF3">
    <property type="entry name" value="CHLORAMPHENICOL EFFLUX PUMP RV0191"/>
    <property type="match status" value="1"/>
</dbReference>
<dbReference type="AlphaFoldDB" id="A0A1G1WEZ1"/>
<evidence type="ECO:0000313" key="9">
    <source>
        <dbReference type="Proteomes" id="UP000177588"/>
    </source>
</evidence>
<keyword evidence="2" id="KW-1003">Cell membrane</keyword>
<dbReference type="GO" id="GO:0022857">
    <property type="term" value="F:transmembrane transporter activity"/>
    <property type="evidence" value="ECO:0007669"/>
    <property type="project" value="InterPro"/>
</dbReference>
<evidence type="ECO:0000259" key="7">
    <source>
        <dbReference type="PROSITE" id="PS50850"/>
    </source>
</evidence>
<gene>
    <name evidence="8" type="ORF">A2Z24_02005</name>
</gene>
<accession>A0A1G1WEZ1</accession>
<proteinExistence type="predicted"/>
<comment type="caution">
    <text evidence="8">The sequence shown here is derived from an EMBL/GenBank/DDBJ whole genome shotgun (WGS) entry which is preliminary data.</text>
</comment>
<dbReference type="InterPro" id="IPR050189">
    <property type="entry name" value="MFS_Efflux_Transporters"/>
</dbReference>
<keyword evidence="5 6" id="KW-0472">Membrane</keyword>
<reference evidence="8 9" key="1">
    <citation type="journal article" date="2016" name="Nat. Commun.">
        <title>Thousands of microbial genomes shed light on interconnected biogeochemical processes in an aquifer system.</title>
        <authorList>
            <person name="Anantharaman K."/>
            <person name="Brown C.T."/>
            <person name="Hug L.A."/>
            <person name="Sharon I."/>
            <person name="Castelle C.J."/>
            <person name="Probst A.J."/>
            <person name="Thomas B.C."/>
            <person name="Singh A."/>
            <person name="Wilkins M.J."/>
            <person name="Karaoz U."/>
            <person name="Brodie E.L."/>
            <person name="Williams K.H."/>
            <person name="Hubbard S.S."/>
            <person name="Banfield J.F."/>
        </authorList>
    </citation>
    <scope>NUCLEOTIDE SEQUENCE [LARGE SCALE GENOMIC DNA]</scope>
</reference>
<feature type="transmembrane region" description="Helical" evidence="6">
    <location>
        <begin position="134"/>
        <end position="155"/>
    </location>
</feature>
<evidence type="ECO:0000313" key="8">
    <source>
        <dbReference type="EMBL" id="OGY26269.1"/>
    </source>
</evidence>
<sequence length="399" mass="42639">MRRNEWPLVILILAVGVAYWNLLLPSPLQPYIAVDLGVSLGAAAQLVTVSAGAAVGALLVYNQRGVMVPPKLLILFGLGSLTLGSYLASRTEDYEVLMALRVFNGLADGIIYPAAWVALAHYLPRERLGFGNQWILIGTALSSMVGIPLTNHWAGGGDWHIAFRWFSLAGVGMTVLSGALLFAKEYPIPKSQGGGLRLILQNRRLSRLLAANVFVAVSWFGAITFVGGFLARTYEPSVNNVSWFFGLAGATFTAGTFIYSRVPAVRRNILLVTDTLSVPLVVVFFAITGGFWYSVIIACAFAFFRASGLVIRETMLLEETEQAAARVAAITTVELSTYLGTFAAALTGGIVLSQATYTLIGVLLAACALLSLAFQLLAGTGSANSTIKQRIQPIKAEVS</sequence>
<feature type="domain" description="Major facilitator superfamily (MFS) profile" evidence="7">
    <location>
        <begin position="7"/>
        <end position="383"/>
    </location>
</feature>
<evidence type="ECO:0000256" key="3">
    <source>
        <dbReference type="ARBA" id="ARBA00022692"/>
    </source>
</evidence>
<keyword evidence="3 6" id="KW-0812">Transmembrane</keyword>
<dbReference type="PROSITE" id="PS50850">
    <property type="entry name" value="MFS"/>
    <property type="match status" value="1"/>
</dbReference>
<dbReference type="InterPro" id="IPR036259">
    <property type="entry name" value="MFS_trans_sf"/>
</dbReference>
<dbReference type="InterPro" id="IPR011701">
    <property type="entry name" value="MFS"/>
</dbReference>